<dbReference type="GO" id="GO:0000932">
    <property type="term" value="C:P-body"/>
    <property type="evidence" value="ECO:0007669"/>
    <property type="project" value="TreeGrafter"/>
</dbReference>
<dbReference type="GO" id="GO:0003729">
    <property type="term" value="F:mRNA binding"/>
    <property type="evidence" value="ECO:0007669"/>
    <property type="project" value="TreeGrafter"/>
</dbReference>
<dbReference type="Proteomes" id="UP001151582">
    <property type="component" value="Unassembled WGS sequence"/>
</dbReference>
<name>A0A9W8B345_9FUNG</name>
<feature type="region of interest" description="Disordered" evidence="1">
    <location>
        <begin position="75"/>
        <end position="159"/>
    </location>
</feature>
<feature type="compositionally biased region" description="Low complexity" evidence="1">
    <location>
        <begin position="101"/>
        <end position="120"/>
    </location>
</feature>
<reference evidence="3" key="1">
    <citation type="submission" date="2022-07" db="EMBL/GenBank/DDBJ databases">
        <title>Phylogenomic reconstructions and comparative analyses of Kickxellomycotina fungi.</title>
        <authorList>
            <person name="Reynolds N.K."/>
            <person name="Stajich J.E."/>
            <person name="Barry K."/>
            <person name="Grigoriev I.V."/>
            <person name="Crous P."/>
            <person name="Smith M.E."/>
        </authorList>
    </citation>
    <scope>NUCLEOTIDE SEQUENCE</scope>
    <source>
        <strain evidence="3">RSA 567</strain>
    </source>
</reference>
<evidence type="ECO:0000256" key="1">
    <source>
        <dbReference type="SAM" id="MobiDB-lite"/>
    </source>
</evidence>
<dbReference type="CDD" id="cd01736">
    <property type="entry name" value="LSm14_N"/>
    <property type="match status" value="1"/>
</dbReference>
<feature type="compositionally biased region" description="Basic and acidic residues" evidence="1">
    <location>
        <begin position="41"/>
        <end position="52"/>
    </location>
</feature>
<dbReference type="OrthoDB" id="21539at2759"/>
<dbReference type="PANTHER" id="PTHR13586">
    <property type="entry name" value="SCD6 PROTEIN-RELATED"/>
    <property type="match status" value="1"/>
</dbReference>
<dbReference type="Pfam" id="PF12701">
    <property type="entry name" value="LSM14"/>
    <property type="match status" value="1"/>
</dbReference>
<feature type="domain" description="Lsm14-like N-terminal" evidence="2">
    <location>
        <begin position="1"/>
        <end position="103"/>
    </location>
</feature>
<feature type="non-terminal residue" evidence="3">
    <location>
        <position position="159"/>
    </location>
</feature>
<dbReference type="PANTHER" id="PTHR13586:SF0">
    <property type="entry name" value="TRAILER HITCH, ISOFORM H"/>
    <property type="match status" value="1"/>
</dbReference>
<evidence type="ECO:0000259" key="2">
    <source>
        <dbReference type="SMART" id="SM01271"/>
    </source>
</evidence>
<dbReference type="GO" id="GO:0034063">
    <property type="term" value="P:stress granule assembly"/>
    <property type="evidence" value="ECO:0007669"/>
    <property type="project" value="TreeGrafter"/>
</dbReference>
<dbReference type="GO" id="GO:0033962">
    <property type="term" value="P:P-body assembly"/>
    <property type="evidence" value="ECO:0007669"/>
    <property type="project" value="TreeGrafter"/>
</dbReference>
<dbReference type="InterPro" id="IPR010920">
    <property type="entry name" value="LSM_dom_sf"/>
</dbReference>
<dbReference type="SMART" id="SM01271">
    <property type="entry name" value="LSM14"/>
    <property type="match status" value="1"/>
</dbReference>
<dbReference type="Gene3D" id="2.30.30.100">
    <property type="match status" value="1"/>
</dbReference>
<feature type="compositionally biased region" description="Pro residues" evidence="1">
    <location>
        <begin position="146"/>
        <end position="159"/>
    </location>
</feature>
<proteinExistence type="predicted"/>
<feature type="region of interest" description="Disordered" evidence="1">
    <location>
        <begin position="41"/>
        <end position="60"/>
    </location>
</feature>
<dbReference type="InterPro" id="IPR025609">
    <property type="entry name" value="Lsm14-like_N"/>
</dbReference>
<keyword evidence="4" id="KW-1185">Reference proteome</keyword>
<gene>
    <name evidence="3" type="ORF">H4R34_005679</name>
</gene>
<feature type="compositionally biased region" description="Pro residues" evidence="1">
    <location>
        <begin position="84"/>
        <end position="93"/>
    </location>
</feature>
<protein>
    <recommendedName>
        <fullName evidence="2">Lsm14-like N-terminal domain-containing protein</fullName>
    </recommendedName>
</protein>
<comment type="caution">
    <text evidence="3">The sequence shown here is derived from an EMBL/GenBank/DDBJ whole genome shotgun (WGS) entry which is preliminary data.</text>
</comment>
<accession>A0A9W8B345</accession>
<evidence type="ECO:0000313" key="4">
    <source>
        <dbReference type="Proteomes" id="UP001151582"/>
    </source>
</evidence>
<dbReference type="AlphaFoldDB" id="A0A9W8B345"/>
<evidence type="ECO:0000313" key="3">
    <source>
        <dbReference type="EMBL" id="KAJ1971626.1"/>
    </source>
</evidence>
<dbReference type="EMBL" id="JANBQB010001305">
    <property type="protein sequence ID" value="KAJ1971626.1"/>
    <property type="molecule type" value="Genomic_DNA"/>
</dbReference>
<sequence>MSANSLYGSRISLISKSNIRYVGTLHEMNEVDSTVSLEKVRSMGTEGRKGNPSEEIPPSQEVYAFIQFRATDIIDIRLEGPAEPSSPTPPAVPDDPAILGSSTAAPQQPTATSAAHPPAAYTQGPPHPQYMMPPSGAAGPYWNQPPMGPGPPPAQHQQQ</sequence>
<organism evidence="3 4">
    <name type="scientific">Dimargaris verticillata</name>
    <dbReference type="NCBI Taxonomy" id="2761393"/>
    <lineage>
        <taxon>Eukaryota</taxon>
        <taxon>Fungi</taxon>
        <taxon>Fungi incertae sedis</taxon>
        <taxon>Zoopagomycota</taxon>
        <taxon>Kickxellomycotina</taxon>
        <taxon>Dimargaritomycetes</taxon>
        <taxon>Dimargaritales</taxon>
        <taxon>Dimargaritaceae</taxon>
        <taxon>Dimargaris</taxon>
    </lineage>
</organism>
<dbReference type="SUPFAM" id="SSF50182">
    <property type="entry name" value="Sm-like ribonucleoproteins"/>
    <property type="match status" value="1"/>
</dbReference>